<dbReference type="EMBL" id="JBBPFD010000016">
    <property type="protein sequence ID" value="KAK7893369.1"/>
    <property type="molecule type" value="Genomic_DNA"/>
</dbReference>
<gene>
    <name evidence="2" type="ORF">WMY93_022521</name>
</gene>
<evidence type="ECO:0000313" key="3">
    <source>
        <dbReference type="Proteomes" id="UP001460270"/>
    </source>
</evidence>
<protein>
    <recommendedName>
        <fullName evidence="1">VWFD domain-containing protein</fullName>
    </recommendedName>
</protein>
<name>A0AAW0NBH0_9GOBI</name>
<dbReference type="Pfam" id="PF00094">
    <property type="entry name" value="VWD"/>
    <property type="match status" value="1"/>
</dbReference>
<reference evidence="3" key="1">
    <citation type="submission" date="2024-04" db="EMBL/GenBank/DDBJ databases">
        <title>Salinicola lusitanus LLJ914,a marine bacterium isolated from the Okinawa Trough.</title>
        <authorList>
            <person name="Li J."/>
        </authorList>
    </citation>
    <scope>NUCLEOTIDE SEQUENCE [LARGE SCALE GENOMIC DNA]</scope>
</reference>
<dbReference type="PROSITE" id="PS51233">
    <property type="entry name" value="VWFD"/>
    <property type="match status" value="1"/>
</dbReference>
<proteinExistence type="predicted"/>
<dbReference type="Proteomes" id="UP001460270">
    <property type="component" value="Unassembled WGS sequence"/>
</dbReference>
<accession>A0AAW0NBH0</accession>
<sequence>MSLSVRAPSVDYSHTQGLCGTFDHNSNNDLQGPDGTLYSPEEVLPFVESWRLAPGDSLFDTTPAPTEEEEQRRTFCQCSDGSSSTAYTQCSAHDHVDYTSVFPSIDTTLEHMKDMPQVSPPV</sequence>
<keyword evidence="3" id="KW-1185">Reference proteome</keyword>
<dbReference type="InterPro" id="IPR001846">
    <property type="entry name" value="VWF_type-D"/>
</dbReference>
<dbReference type="AlphaFoldDB" id="A0AAW0NBH0"/>
<feature type="domain" description="VWFD" evidence="1">
    <location>
        <begin position="1"/>
        <end position="58"/>
    </location>
</feature>
<evidence type="ECO:0000313" key="2">
    <source>
        <dbReference type="EMBL" id="KAK7893369.1"/>
    </source>
</evidence>
<organism evidence="2 3">
    <name type="scientific">Mugilogobius chulae</name>
    <name type="common">yellowstripe goby</name>
    <dbReference type="NCBI Taxonomy" id="88201"/>
    <lineage>
        <taxon>Eukaryota</taxon>
        <taxon>Metazoa</taxon>
        <taxon>Chordata</taxon>
        <taxon>Craniata</taxon>
        <taxon>Vertebrata</taxon>
        <taxon>Euteleostomi</taxon>
        <taxon>Actinopterygii</taxon>
        <taxon>Neopterygii</taxon>
        <taxon>Teleostei</taxon>
        <taxon>Neoteleostei</taxon>
        <taxon>Acanthomorphata</taxon>
        <taxon>Gobiaria</taxon>
        <taxon>Gobiiformes</taxon>
        <taxon>Gobioidei</taxon>
        <taxon>Gobiidae</taxon>
        <taxon>Gobionellinae</taxon>
        <taxon>Mugilogobius</taxon>
    </lineage>
</organism>
<evidence type="ECO:0000259" key="1">
    <source>
        <dbReference type="PROSITE" id="PS51233"/>
    </source>
</evidence>
<comment type="caution">
    <text evidence="2">The sequence shown here is derived from an EMBL/GenBank/DDBJ whole genome shotgun (WGS) entry which is preliminary data.</text>
</comment>